<dbReference type="Pfam" id="PF07690">
    <property type="entry name" value="MFS_1"/>
    <property type="match status" value="1"/>
</dbReference>
<dbReference type="PANTHER" id="PTHR23530">
    <property type="entry name" value="TRANSPORT PROTEIN-RELATED"/>
    <property type="match status" value="1"/>
</dbReference>
<feature type="transmembrane region" description="Helical" evidence="2">
    <location>
        <begin position="95"/>
        <end position="115"/>
    </location>
</feature>
<protein>
    <submittedName>
        <fullName evidence="3">MFS family permease</fullName>
    </submittedName>
</protein>
<organism evidence="3 4">
    <name type="scientific">Streptococcus rupicaprae</name>
    <dbReference type="NCBI Taxonomy" id="759619"/>
    <lineage>
        <taxon>Bacteria</taxon>
        <taxon>Bacillati</taxon>
        <taxon>Bacillota</taxon>
        <taxon>Bacilli</taxon>
        <taxon>Lactobacillales</taxon>
        <taxon>Streptococcaceae</taxon>
        <taxon>Streptococcus</taxon>
    </lineage>
</organism>
<dbReference type="Gene3D" id="1.20.1250.20">
    <property type="entry name" value="MFS general substrate transporter like domains"/>
    <property type="match status" value="2"/>
</dbReference>
<comment type="subcellular location">
    <subcellularLocation>
        <location evidence="1">Cell membrane</location>
        <topology evidence="1">Multi-pass membrane protein</topology>
    </subcellularLocation>
</comment>
<evidence type="ECO:0000313" key="4">
    <source>
        <dbReference type="Proteomes" id="UP001549122"/>
    </source>
</evidence>
<feature type="transmembrane region" description="Helical" evidence="2">
    <location>
        <begin position="372"/>
        <end position="393"/>
    </location>
</feature>
<feature type="transmembrane region" description="Helical" evidence="2">
    <location>
        <begin position="284"/>
        <end position="304"/>
    </location>
</feature>
<accession>A0ABV2FIG4</accession>
<dbReference type="InterPro" id="IPR036259">
    <property type="entry name" value="MFS_trans_sf"/>
</dbReference>
<dbReference type="InterPro" id="IPR011701">
    <property type="entry name" value="MFS"/>
</dbReference>
<feature type="transmembrane region" description="Helical" evidence="2">
    <location>
        <begin position="310"/>
        <end position="329"/>
    </location>
</feature>
<keyword evidence="2" id="KW-1133">Transmembrane helix</keyword>
<feature type="transmembrane region" description="Helical" evidence="2">
    <location>
        <begin position="68"/>
        <end position="89"/>
    </location>
</feature>
<evidence type="ECO:0000313" key="3">
    <source>
        <dbReference type="EMBL" id="MET3558356.1"/>
    </source>
</evidence>
<keyword evidence="4" id="KW-1185">Reference proteome</keyword>
<evidence type="ECO:0000256" key="2">
    <source>
        <dbReference type="SAM" id="Phobius"/>
    </source>
</evidence>
<feature type="transmembrane region" description="Helical" evidence="2">
    <location>
        <begin position="220"/>
        <end position="241"/>
    </location>
</feature>
<feature type="transmembrane region" description="Helical" evidence="2">
    <location>
        <begin position="341"/>
        <end position="360"/>
    </location>
</feature>
<name>A0ABV2FIG4_9STRE</name>
<gene>
    <name evidence="3" type="ORF">ABID29_001479</name>
</gene>
<dbReference type="InterPro" id="IPR053160">
    <property type="entry name" value="MFS_DHA3_Transporter"/>
</dbReference>
<sequence length="398" mass="43339">MKRNISLFYLYQFFMSGQLSRGILMLYCLRLGLSSLEFGTLQSIYNLVRLITEIPTGILADKIERKSVLFLGTCLNAAATLGLFVLSIAQVTTPFVWLAIFFALDSLGTVLASGADQAFLYEELAQHQHEQHYLKILSNSQVISLCFLAFTTALGGPIFQVIYGAIFLFQAIFYLGAGLAIGLISTPVNSRTTPSITTLSTGTTAHFKQVVQSICSNLKLAILITVMVLVEVFINALVRFIQGGLLVLGLSPTAISSLIGLATFCGILGAFLARYCQNIPLRHFLLATALLFCFGSFCLSQGWAPAVISGFILLNLLIDLIFPYLSHHLNLALPSEIRSTVLSLNSSLVGGISLLIYPLLGWLLDHFSYPVAFLATGGPLGILLILLAFAVYVKNYDR</sequence>
<dbReference type="PANTHER" id="PTHR23530:SF1">
    <property type="entry name" value="PERMEASE, MAJOR FACILITATOR SUPERFAMILY-RELATED"/>
    <property type="match status" value="1"/>
</dbReference>
<reference evidence="3 4" key="1">
    <citation type="submission" date="2024-06" db="EMBL/GenBank/DDBJ databases">
        <title>Genomic Encyclopedia of Type Strains, Phase IV (KMG-IV): sequencing the most valuable type-strain genomes for metagenomic binning, comparative biology and taxonomic classification.</title>
        <authorList>
            <person name="Goeker M."/>
        </authorList>
    </citation>
    <scope>NUCLEOTIDE SEQUENCE [LARGE SCALE GENOMIC DNA]</scope>
    <source>
        <strain evidence="3 4">DSM 28303</strain>
    </source>
</reference>
<dbReference type="EMBL" id="JBEPLO010000015">
    <property type="protein sequence ID" value="MET3558356.1"/>
    <property type="molecule type" value="Genomic_DNA"/>
</dbReference>
<feature type="transmembrane region" description="Helical" evidence="2">
    <location>
        <begin position="161"/>
        <end position="184"/>
    </location>
</feature>
<dbReference type="Proteomes" id="UP001549122">
    <property type="component" value="Unassembled WGS sequence"/>
</dbReference>
<dbReference type="RefSeq" id="WP_354365503.1">
    <property type="nucleotide sequence ID" value="NZ_JBEPLO010000015.1"/>
</dbReference>
<dbReference type="SUPFAM" id="SSF103473">
    <property type="entry name" value="MFS general substrate transporter"/>
    <property type="match status" value="1"/>
</dbReference>
<feature type="transmembrane region" description="Helical" evidence="2">
    <location>
        <begin position="253"/>
        <end position="272"/>
    </location>
</feature>
<evidence type="ECO:0000256" key="1">
    <source>
        <dbReference type="ARBA" id="ARBA00004651"/>
    </source>
</evidence>
<feature type="transmembrane region" description="Helical" evidence="2">
    <location>
        <begin position="136"/>
        <end position="155"/>
    </location>
</feature>
<keyword evidence="2" id="KW-0472">Membrane</keyword>
<comment type="caution">
    <text evidence="3">The sequence shown here is derived from an EMBL/GenBank/DDBJ whole genome shotgun (WGS) entry which is preliminary data.</text>
</comment>
<keyword evidence="2" id="KW-0812">Transmembrane</keyword>
<proteinExistence type="predicted"/>